<dbReference type="Pfam" id="PF00015">
    <property type="entry name" value="MCPsignal"/>
    <property type="match status" value="1"/>
</dbReference>
<dbReference type="SMART" id="SM00283">
    <property type="entry name" value="MA"/>
    <property type="match status" value="1"/>
</dbReference>
<feature type="domain" description="Methyl-accepting transducer" evidence="12">
    <location>
        <begin position="380"/>
        <end position="616"/>
    </location>
</feature>
<comment type="similarity">
    <text evidence="8">Belongs to the methyl-accepting chemotaxis (MCP) protein family.</text>
</comment>
<evidence type="ECO:0000256" key="6">
    <source>
        <dbReference type="ARBA" id="ARBA00023136"/>
    </source>
</evidence>
<reference evidence="13 14" key="1">
    <citation type="submission" date="2018-01" db="EMBL/GenBank/DDBJ databases">
        <title>Draft genome of the type strain Pseudomonas oceani DSM 100277 isolated from the deep water in Okinawa trough, northwestern Pacific Ocean.</title>
        <authorList>
            <person name="Gomila M."/>
            <person name="Mulet M."/>
            <person name="Garcia-Valdes E."/>
            <person name="Lalucat J."/>
        </authorList>
    </citation>
    <scope>NUCLEOTIDE SEQUENCE [LARGE SCALE GENOMIC DNA]</scope>
    <source>
        <strain evidence="13 14">DSM 100277</strain>
    </source>
</reference>
<evidence type="ECO:0000313" key="14">
    <source>
        <dbReference type="Proteomes" id="UP000243451"/>
    </source>
</evidence>
<dbReference type="Proteomes" id="UP000243451">
    <property type="component" value="Unassembled WGS sequence"/>
</dbReference>
<evidence type="ECO:0000256" key="7">
    <source>
        <dbReference type="ARBA" id="ARBA00023224"/>
    </source>
</evidence>
<protein>
    <submittedName>
        <fullName evidence="13">Methyl-accepting chemotaxis protein</fullName>
    </submittedName>
</protein>
<dbReference type="PANTHER" id="PTHR32089:SF112">
    <property type="entry name" value="LYSOZYME-LIKE PROTEIN-RELATED"/>
    <property type="match status" value="1"/>
</dbReference>
<dbReference type="RefSeq" id="WP_104739456.1">
    <property type="nucleotide sequence ID" value="NZ_BMHR01000017.1"/>
</dbReference>
<keyword evidence="7 9" id="KW-0807">Transducer</keyword>
<evidence type="ECO:0000256" key="1">
    <source>
        <dbReference type="ARBA" id="ARBA00004651"/>
    </source>
</evidence>
<evidence type="ECO:0000256" key="3">
    <source>
        <dbReference type="ARBA" id="ARBA00022500"/>
    </source>
</evidence>
<keyword evidence="10" id="KW-0175">Coiled coil</keyword>
<dbReference type="Pfam" id="PF02743">
    <property type="entry name" value="dCache_1"/>
    <property type="match status" value="1"/>
</dbReference>
<name>A0A2P4ERS6_9GAMM</name>
<dbReference type="AlphaFoldDB" id="A0A2P4ERS6"/>
<gene>
    <name evidence="13" type="ORF">C1949_15955</name>
</gene>
<dbReference type="GO" id="GO:0006935">
    <property type="term" value="P:chemotaxis"/>
    <property type="evidence" value="ECO:0007669"/>
    <property type="project" value="UniProtKB-KW"/>
</dbReference>
<keyword evidence="4 11" id="KW-0812">Transmembrane</keyword>
<evidence type="ECO:0000259" key="12">
    <source>
        <dbReference type="PROSITE" id="PS50111"/>
    </source>
</evidence>
<accession>A0A2P4ERS6</accession>
<keyword evidence="3" id="KW-0145">Chemotaxis</keyword>
<dbReference type="InterPro" id="IPR033479">
    <property type="entry name" value="dCache_1"/>
</dbReference>
<proteinExistence type="inferred from homology"/>
<dbReference type="EMBL" id="PPSK01000019">
    <property type="protein sequence ID" value="POB01483.1"/>
    <property type="molecule type" value="Genomic_DNA"/>
</dbReference>
<keyword evidence="6 11" id="KW-0472">Membrane</keyword>
<keyword evidence="5 11" id="KW-1133">Transmembrane helix</keyword>
<evidence type="ECO:0000256" key="4">
    <source>
        <dbReference type="ARBA" id="ARBA00022692"/>
    </source>
</evidence>
<dbReference type="OrthoDB" id="9806704at2"/>
<dbReference type="InterPro" id="IPR004089">
    <property type="entry name" value="MCPsignal_dom"/>
</dbReference>
<sequence length="652" mass="69240">MSLRFKLAMTYLIIGLVPVMVMAATVYSQASAALRDQTLNTLQAVASIKQHQLQAGWDERRNQLDTLSRTLSNSYLGLDAVSLVSASSYDKPTFEYFIDTYGYRDLKLVSPDGLVFFSVARGADYQALLTGSEWATTPLGRAVTSGLSDRQIHISDLVTDPVSGEPTQYLIAPVGTGDQLQALLVLELPLDSLNALMHSRQGLGEKGETYLVGGDGRLRSDSVRFSGMRVARAGDGGELVAGAAVSRAMAGEAGRVSEPGLDGALALKAYAPLEFDGQRWALIAEVDASQAYAPVRALMWQVLLLGIATVVAVILATLLVSRSVMRPLGGEPVEMVGLAKSLAQGELHSAGGPVRSGGLLQALHDMATAWREVVQQLRASSEAVGGASDDILDAAGRTSARLEQQQQAVELVVTAVDEMSATVQEIASSAAASAESTASAREVFGAMQNTLKDMIGRQDQLLGGLRGADAMVHTLADDSRQISAVLQVINGIAEQTNLLALNAAIEAARAGEQGRGFAVVADEVRQLALRTRTATEEVVAIVGALDQSSLQALDRMQQASSQAQSLEQETQRVLDRLGDLDGALHSVQSLAFQIATAAEQQATTTAEVNQHMHQLQDMTGENRDTAAHTRDCGQRLQLMAGSQLELVAHFQL</sequence>
<dbReference type="PRINTS" id="PR00260">
    <property type="entry name" value="CHEMTRNSDUCR"/>
</dbReference>
<dbReference type="Gene3D" id="1.10.287.950">
    <property type="entry name" value="Methyl-accepting chemotaxis protein"/>
    <property type="match status" value="1"/>
</dbReference>
<dbReference type="SUPFAM" id="SSF58104">
    <property type="entry name" value="Methyl-accepting chemotaxis protein (MCP) signaling domain"/>
    <property type="match status" value="1"/>
</dbReference>
<keyword evidence="14" id="KW-1185">Reference proteome</keyword>
<evidence type="ECO:0000256" key="10">
    <source>
        <dbReference type="SAM" id="Coils"/>
    </source>
</evidence>
<dbReference type="FunFam" id="1.10.287.950:FF:000001">
    <property type="entry name" value="Methyl-accepting chemotaxis sensory transducer"/>
    <property type="match status" value="1"/>
</dbReference>
<evidence type="ECO:0000256" key="8">
    <source>
        <dbReference type="ARBA" id="ARBA00029447"/>
    </source>
</evidence>
<evidence type="ECO:0000256" key="11">
    <source>
        <dbReference type="SAM" id="Phobius"/>
    </source>
</evidence>
<comment type="subcellular location">
    <subcellularLocation>
        <location evidence="1">Cell membrane</location>
        <topology evidence="1">Multi-pass membrane protein</topology>
    </subcellularLocation>
</comment>
<dbReference type="GO" id="GO:0007165">
    <property type="term" value="P:signal transduction"/>
    <property type="evidence" value="ECO:0007669"/>
    <property type="project" value="UniProtKB-KW"/>
</dbReference>
<dbReference type="InterPro" id="IPR004090">
    <property type="entry name" value="Chemotax_Me-accpt_rcpt"/>
</dbReference>
<dbReference type="PROSITE" id="PS50111">
    <property type="entry name" value="CHEMOTAXIS_TRANSDUC_2"/>
    <property type="match status" value="1"/>
</dbReference>
<evidence type="ECO:0000256" key="5">
    <source>
        <dbReference type="ARBA" id="ARBA00022989"/>
    </source>
</evidence>
<feature type="coiled-coil region" evidence="10">
    <location>
        <begin position="549"/>
        <end position="576"/>
    </location>
</feature>
<evidence type="ECO:0000256" key="2">
    <source>
        <dbReference type="ARBA" id="ARBA00022475"/>
    </source>
</evidence>
<comment type="caution">
    <text evidence="13">The sequence shown here is derived from an EMBL/GenBank/DDBJ whole genome shotgun (WGS) entry which is preliminary data.</text>
</comment>
<dbReference type="GO" id="GO:0004888">
    <property type="term" value="F:transmembrane signaling receptor activity"/>
    <property type="evidence" value="ECO:0007669"/>
    <property type="project" value="InterPro"/>
</dbReference>
<evidence type="ECO:0000313" key="13">
    <source>
        <dbReference type="EMBL" id="POB01483.1"/>
    </source>
</evidence>
<organism evidence="13 14">
    <name type="scientific">Halopseudomonas oceani</name>
    <dbReference type="NCBI Taxonomy" id="1708783"/>
    <lineage>
        <taxon>Bacteria</taxon>
        <taxon>Pseudomonadati</taxon>
        <taxon>Pseudomonadota</taxon>
        <taxon>Gammaproteobacteria</taxon>
        <taxon>Pseudomonadales</taxon>
        <taxon>Pseudomonadaceae</taxon>
        <taxon>Halopseudomonas</taxon>
    </lineage>
</organism>
<feature type="transmembrane region" description="Helical" evidence="11">
    <location>
        <begin position="298"/>
        <end position="320"/>
    </location>
</feature>
<dbReference type="PANTHER" id="PTHR32089">
    <property type="entry name" value="METHYL-ACCEPTING CHEMOTAXIS PROTEIN MCPB"/>
    <property type="match status" value="1"/>
</dbReference>
<keyword evidence="2" id="KW-1003">Cell membrane</keyword>
<dbReference type="GO" id="GO:0005886">
    <property type="term" value="C:plasma membrane"/>
    <property type="evidence" value="ECO:0007669"/>
    <property type="project" value="UniProtKB-SubCell"/>
</dbReference>
<evidence type="ECO:0000256" key="9">
    <source>
        <dbReference type="PROSITE-ProRule" id="PRU00284"/>
    </source>
</evidence>